<feature type="domain" description="Glycosyl transferase family 1" evidence="1">
    <location>
        <begin position="233"/>
        <end position="399"/>
    </location>
</feature>
<dbReference type="InterPro" id="IPR050194">
    <property type="entry name" value="Glycosyltransferase_grp1"/>
</dbReference>
<organism evidence="3 4">
    <name type="scientific">Candidatus Obscuribacter phosphatis</name>
    <dbReference type="NCBI Taxonomy" id="1906157"/>
    <lineage>
        <taxon>Bacteria</taxon>
        <taxon>Bacillati</taxon>
        <taxon>Candidatus Melainabacteria</taxon>
        <taxon>Candidatus Obscuribacterales</taxon>
        <taxon>Candidatus Obscuribacteraceae</taxon>
        <taxon>Candidatus Obscuribacter</taxon>
    </lineage>
</organism>
<protein>
    <submittedName>
        <fullName evidence="3">Glycosyltransferase family 4 protein</fullName>
    </submittedName>
</protein>
<dbReference type="GO" id="GO:0016758">
    <property type="term" value="F:hexosyltransferase activity"/>
    <property type="evidence" value="ECO:0007669"/>
    <property type="project" value="TreeGrafter"/>
</dbReference>
<dbReference type="PANTHER" id="PTHR45947">
    <property type="entry name" value="SULFOQUINOVOSYL TRANSFERASE SQD2"/>
    <property type="match status" value="1"/>
</dbReference>
<comment type="caution">
    <text evidence="3">The sequence shown here is derived from an EMBL/GenBank/DDBJ whole genome shotgun (WGS) entry which is preliminary data.</text>
</comment>
<sequence length="532" mass="60025">MRREPLYNCVMRICLISREYPPETGFGGIATFTKHLAHGLALNGHDVEVVTLAKEQERTYVEAVGESADGGKSITIHRVLPYNFHTGLDCVNMAMPYSRYLICTSTALWRKFAERHAFKPFDAVDTPELLAEGIYPALTKVAPMVVRLYTPHSKFIAEKLHNVRPSFDHQFVAMVERVAMLSCDVITSPSDDLAEFVANDLGIKQESICIVRNPINTAVFSPEGEKALPDPADGKLRVLFVGRLEERKGINYLVAAIPEVIKEFPAVEFVIIGDDTNTAQGQTSVLKGLKETLSQTRTLDKVTFIDRVPLDALPSYYRSADICIVPSVYDNSPYTCLESMSCGRAVIGTSAGGTKEYMIHQESGLIIPARDTGAIKEALLTLLQDPQERARLAQGARKRAVEKFDRCEIARQTAELYKLAQANHRDQTDLKQLYRHQYQQALADAEDFLNAMDRMLYDMLFQYSYRFRINHWWRHLKARPRFFLCKFLLKALKIAHLPLGKKAATSSPLIRKLEDKIQEADRLAQSSRNGDH</sequence>
<dbReference type="InterPro" id="IPR001296">
    <property type="entry name" value="Glyco_trans_1"/>
</dbReference>
<feature type="domain" description="Glycosyltransferase subfamily 4-like N-terminal" evidence="2">
    <location>
        <begin position="26"/>
        <end position="218"/>
    </location>
</feature>
<dbReference type="Gene3D" id="3.40.50.2000">
    <property type="entry name" value="Glycogen Phosphorylase B"/>
    <property type="match status" value="2"/>
</dbReference>
<dbReference type="EMBL" id="JAFLCK010000020">
    <property type="protein sequence ID" value="MBN8661458.1"/>
    <property type="molecule type" value="Genomic_DNA"/>
</dbReference>
<dbReference type="Pfam" id="PF13439">
    <property type="entry name" value="Glyco_transf_4"/>
    <property type="match status" value="1"/>
</dbReference>
<reference evidence="3" key="1">
    <citation type="submission" date="2021-02" db="EMBL/GenBank/DDBJ databases">
        <title>Genome-Resolved Metagenomics of a Microbial Community Performing Photosynthetic Biological Nutrient Removal.</title>
        <authorList>
            <person name="Mcdaniel E.A."/>
        </authorList>
    </citation>
    <scope>NUCLEOTIDE SEQUENCE</scope>
    <source>
        <strain evidence="3">UWPOB_OBS1</strain>
    </source>
</reference>
<dbReference type="CDD" id="cd03801">
    <property type="entry name" value="GT4_PimA-like"/>
    <property type="match status" value="1"/>
</dbReference>
<proteinExistence type="predicted"/>
<dbReference type="SUPFAM" id="SSF53756">
    <property type="entry name" value="UDP-Glycosyltransferase/glycogen phosphorylase"/>
    <property type="match status" value="1"/>
</dbReference>
<name>A0A8J7PJD0_9BACT</name>
<evidence type="ECO:0000259" key="2">
    <source>
        <dbReference type="Pfam" id="PF13439"/>
    </source>
</evidence>
<accession>A0A8J7PJD0</accession>
<dbReference type="PANTHER" id="PTHR45947:SF3">
    <property type="entry name" value="SULFOQUINOVOSYL TRANSFERASE SQD2"/>
    <property type="match status" value="1"/>
</dbReference>
<evidence type="ECO:0000313" key="4">
    <source>
        <dbReference type="Proteomes" id="UP000664277"/>
    </source>
</evidence>
<dbReference type="AlphaFoldDB" id="A0A8J7PJD0"/>
<evidence type="ECO:0000259" key="1">
    <source>
        <dbReference type="Pfam" id="PF00534"/>
    </source>
</evidence>
<evidence type="ECO:0000313" key="3">
    <source>
        <dbReference type="EMBL" id="MBN8661458.1"/>
    </source>
</evidence>
<dbReference type="Pfam" id="PF00534">
    <property type="entry name" value="Glycos_transf_1"/>
    <property type="match status" value="1"/>
</dbReference>
<gene>
    <name evidence="3" type="ORF">J0M35_13920</name>
</gene>
<dbReference type="InterPro" id="IPR028098">
    <property type="entry name" value="Glyco_trans_4-like_N"/>
</dbReference>
<dbReference type="Proteomes" id="UP000664277">
    <property type="component" value="Unassembled WGS sequence"/>
</dbReference>